<accession>A0A835LUY8</accession>
<organism evidence="8 9">
    <name type="scientific">Coptis chinensis</name>
    <dbReference type="NCBI Taxonomy" id="261450"/>
    <lineage>
        <taxon>Eukaryota</taxon>
        <taxon>Viridiplantae</taxon>
        <taxon>Streptophyta</taxon>
        <taxon>Embryophyta</taxon>
        <taxon>Tracheophyta</taxon>
        <taxon>Spermatophyta</taxon>
        <taxon>Magnoliopsida</taxon>
        <taxon>Ranunculales</taxon>
        <taxon>Ranunculaceae</taxon>
        <taxon>Coptidoideae</taxon>
        <taxon>Coptis</taxon>
    </lineage>
</organism>
<evidence type="ECO:0000259" key="7">
    <source>
        <dbReference type="Pfam" id="PF01435"/>
    </source>
</evidence>
<feature type="domain" description="Peptidase M48" evidence="7">
    <location>
        <begin position="133"/>
        <end position="208"/>
    </location>
</feature>
<keyword evidence="9" id="KW-1185">Reference proteome</keyword>
<dbReference type="GO" id="GO:0016020">
    <property type="term" value="C:membrane"/>
    <property type="evidence" value="ECO:0007669"/>
    <property type="project" value="TreeGrafter"/>
</dbReference>
<name>A0A835LUY8_9MAGN</name>
<dbReference type="InterPro" id="IPR051156">
    <property type="entry name" value="Mito/Outer_Membr_Metalloprot"/>
</dbReference>
<dbReference type="GO" id="GO:0051603">
    <property type="term" value="P:proteolysis involved in protein catabolic process"/>
    <property type="evidence" value="ECO:0007669"/>
    <property type="project" value="TreeGrafter"/>
</dbReference>
<evidence type="ECO:0000256" key="5">
    <source>
        <dbReference type="ARBA" id="ARBA00023049"/>
    </source>
</evidence>
<dbReference type="GO" id="GO:0004222">
    <property type="term" value="F:metalloendopeptidase activity"/>
    <property type="evidence" value="ECO:0007669"/>
    <property type="project" value="InterPro"/>
</dbReference>
<protein>
    <recommendedName>
        <fullName evidence="7">Peptidase M48 domain-containing protein</fullName>
    </recommendedName>
</protein>
<dbReference type="Gene3D" id="3.30.2010.10">
    <property type="entry name" value="Metalloproteases ('zincins'), catalytic domain"/>
    <property type="match status" value="1"/>
</dbReference>
<evidence type="ECO:0000256" key="4">
    <source>
        <dbReference type="ARBA" id="ARBA00022833"/>
    </source>
</evidence>
<proteinExistence type="inferred from homology"/>
<evidence type="ECO:0000313" key="8">
    <source>
        <dbReference type="EMBL" id="KAF9605932.1"/>
    </source>
</evidence>
<evidence type="ECO:0000256" key="1">
    <source>
        <dbReference type="ARBA" id="ARBA00022670"/>
    </source>
</evidence>
<dbReference type="PANTHER" id="PTHR22726">
    <property type="entry name" value="METALLOENDOPEPTIDASE OMA1"/>
    <property type="match status" value="1"/>
</dbReference>
<keyword evidence="3 6" id="KW-0378">Hydrolase</keyword>
<comment type="caution">
    <text evidence="8">The sequence shown here is derived from an EMBL/GenBank/DDBJ whole genome shotgun (WGS) entry which is preliminary data.</text>
</comment>
<sequence>MSSPMLMEKAIGYVILKQRMSRYTGKVLDEKHPQSVRARLILRNILKGLVKRNPNYASGFRHFDDWIWEIAVIDDPTIFAYDILQGKIFISNGLLEYFRNDTEVATIIRHEVGHFVARHHAECPTLPLSHRHMTELEADYIGLLLMASAGYDPRIAPKMWKKMEIWDSCDLPEMWDSFDLSEGLENEEEDEDSLSTHPSDEERANFLAQNHIMEEALTIYYEVQAQFY</sequence>
<gene>
    <name evidence="8" type="ORF">IFM89_021080</name>
</gene>
<comment type="similarity">
    <text evidence="6">Belongs to the peptidase M48 family.</text>
</comment>
<dbReference type="OrthoDB" id="7464992at2759"/>
<evidence type="ECO:0000313" key="9">
    <source>
        <dbReference type="Proteomes" id="UP000631114"/>
    </source>
</evidence>
<dbReference type="GO" id="GO:0046872">
    <property type="term" value="F:metal ion binding"/>
    <property type="evidence" value="ECO:0007669"/>
    <property type="project" value="UniProtKB-KW"/>
</dbReference>
<keyword evidence="1 6" id="KW-0645">Protease</keyword>
<evidence type="ECO:0000256" key="6">
    <source>
        <dbReference type="RuleBase" id="RU003983"/>
    </source>
</evidence>
<keyword evidence="2" id="KW-0479">Metal-binding</keyword>
<feature type="domain" description="Peptidase M48" evidence="7">
    <location>
        <begin position="64"/>
        <end position="122"/>
    </location>
</feature>
<dbReference type="AlphaFoldDB" id="A0A835LUY8"/>
<reference evidence="8 9" key="1">
    <citation type="submission" date="2020-10" db="EMBL/GenBank/DDBJ databases">
        <title>The Coptis chinensis genome and diversification of protoberbering-type alkaloids.</title>
        <authorList>
            <person name="Wang B."/>
            <person name="Shu S."/>
            <person name="Song C."/>
            <person name="Liu Y."/>
        </authorList>
    </citation>
    <scope>NUCLEOTIDE SEQUENCE [LARGE SCALE GENOMIC DNA]</scope>
    <source>
        <strain evidence="8">HL-2020</strain>
        <tissue evidence="8">Leaf</tissue>
    </source>
</reference>
<dbReference type="CDD" id="cd07331">
    <property type="entry name" value="M48C_Oma1_like"/>
    <property type="match status" value="1"/>
</dbReference>
<dbReference type="PANTHER" id="PTHR22726:SF1">
    <property type="entry name" value="METALLOENDOPEPTIDASE OMA1, MITOCHONDRIAL"/>
    <property type="match status" value="1"/>
</dbReference>
<comment type="cofactor">
    <cofactor evidence="6">
        <name>Zn(2+)</name>
        <dbReference type="ChEBI" id="CHEBI:29105"/>
    </cofactor>
    <text evidence="6">Binds 1 zinc ion per subunit.</text>
</comment>
<dbReference type="InterPro" id="IPR001915">
    <property type="entry name" value="Peptidase_M48"/>
</dbReference>
<dbReference type="Pfam" id="PF01435">
    <property type="entry name" value="Peptidase_M48"/>
    <property type="match status" value="2"/>
</dbReference>
<evidence type="ECO:0000256" key="3">
    <source>
        <dbReference type="ARBA" id="ARBA00022801"/>
    </source>
</evidence>
<keyword evidence="5 6" id="KW-0482">Metalloprotease</keyword>
<evidence type="ECO:0000256" key="2">
    <source>
        <dbReference type="ARBA" id="ARBA00022723"/>
    </source>
</evidence>
<dbReference type="EMBL" id="JADFTS010000005">
    <property type="protein sequence ID" value="KAF9605932.1"/>
    <property type="molecule type" value="Genomic_DNA"/>
</dbReference>
<dbReference type="Proteomes" id="UP000631114">
    <property type="component" value="Unassembled WGS sequence"/>
</dbReference>
<keyword evidence="4 6" id="KW-0862">Zinc</keyword>